<name>A0A9D4H8C6_DREPO</name>
<evidence type="ECO:0000313" key="2">
    <source>
        <dbReference type="EMBL" id="KAH3843974.1"/>
    </source>
</evidence>
<reference evidence="1" key="2">
    <citation type="submission" date="2020-11" db="EMBL/GenBank/DDBJ databases">
        <authorList>
            <person name="McCartney M.A."/>
            <person name="Auch B."/>
            <person name="Kono T."/>
            <person name="Mallez S."/>
            <person name="Becker A."/>
            <person name="Gohl D.M."/>
            <person name="Silverstein K.A.T."/>
            <person name="Koren S."/>
            <person name="Bechman K.B."/>
            <person name="Herman A."/>
            <person name="Abrahante J.E."/>
            <person name="Garbe J."/>
        </authorList>
    </citation>
    <scope>NUCLEOTIDE SEQUENCE</scope>
    <source>
        <strain evidence="1">Duluth1</strain>
        <tissue evidence="1">Whole animal</tissue>
    </source>
</reference>
<dbReference type="AlphaFoldDB" id="A0A9D4H8C6"/>
<reference evidence="1" key="1">
    <citation type="journal article" date="2019" name="bioRxiv">
        <title>The Genome of the Zebra Mussel, Dreissena polymorpha: A Resource for Invasive Species Research.</title>
        <authorList>
            <person name="McCartney M.A."/>
            <person name="Auch B."/>
            <person name="Kono T."/>
            <person name="Mallez S."/>
            <person name="Zhang Y."/>
            <person name="Obille A."/>
            <person name="Becker A."/>
            <person name="Abrahante J.E."/>
            <person name="Garbe J."/>
            <person name="Badalamenti J.P."/>
            <person name="Herman A."/>
            <person name="Mangelson H."/>
            <person name="Liachko I."/>
            <person name="Sullivan S."/>
            <person name="Sone E.D."/>
            <person name="Koren S."/>
            <person name="Silverstein K.A.T."/>
            <person name="Beckman K.B."/>
            <person name="Gohl D.M."/>
        </authorList>
    </citation>
    <scope>NUCLEOTIDE SEQUENCE</scope>
    <source>
        <strain evidence="1">Duluth1</strain>
        <tissue evidence="1">Whole animal</tissue>
    </source>
</reference>
<proteinExistence type="predicted"/>
<dbReference type="Proteomes" id="UP000828390">
    <property type="component" value="Unassembled WGS sequence"/>
</dbReference>
<evidence type="ECO:0000313" key="3">
    <source>
        <dbReference type="Proteomes" id="UP000828390"/>
    </source>
</evidence>
<dbReference type="EMBL" id="JAIWYP010000004">
    <property type="protein sequence ID" value="KAH3830453.1"/>
    <property type="molecule type" value="Genomic_DNA"/>
</dbReference>
<keyword evidence="3" id="KW-1185">Reference proteome</keyword>
<comment type="caution">
    <text evidence="1">The sequence shown here is derived from an EMBL/GenBank/DDBJ whole genome shotgun (WGS) entry which is preliminary data.</text>
</comment>
<dbReference type="EMBL" id="JAIWYP010000004">
    <property type="protein sequence ID" value="KAH3843974.1"/>
    <property type="molecule type" value="Genomic_DNA"/>
</dbReference>
<sequence length="69" mass="8275">MVARPRRPEDLQFAWFETEVKRRALTEYNYMWEKDHEVSSLDPIKLFTTTVCPVNNVISGNRCDRMFHV</sequence>
<gene>
    <name evidence="1" type="ORF">DPMN_103697</name>
    <name evidence="2" type="ORF">DPMN_117509</name>
</gene>
<organism evidence="1 3">
    <name type="scientific">Dreissena polymorpha</name>
    <name type="common">Zebra mussel</name>
    <name type="synonym">Mytilus polymorpha</name>
    <dbReference type="NCBI Taxonomy" id="45954"/>
    <lineage>
        <taxon>Eukaryota</taxon>
        <taxon>Metazoa</taxon>
        <taxon>Spiralia</taxon>
        <taxon>Lophotrochozoa</taxon>
        <taxon>Mollusca</taxon>
        <taxon>Bivalvia</taxon>
        <taxon>Autobranchia</taxon>
        <taxon>Heteroconchia</taxon>
        <taxon>Euheterodonta</taxon>
        <taxon>Imparidentia</taxon>
        <taxon>Neoheterodontei</taxon>
        <taxon>Myida</taxon>
        <taxon>Dreissenoidea</taxon>
        <taxon>Dreissenidae</taxon>
        <taxon>Dreissena</taxon>
    </lineage>
</organism>
<accession>A0A9D4H8C6</accession>
<protein>
    <submittedName>
        <fullName evidence="1">Uncharacterized protein</fullName>
    </submittedName>
</protein>
<evidence type="ECO:0000313" key="1">
    <source>
        <dbReference type="EMBL" id="KAH3830453.1"/>
    </source>
</evidence>